<keyword evidence="1" id="KW-0812">Transmembrane</keyword>
<reference evidence="2" key="1">
    <citation type="journal article" date="2020" name="Ecol. Evol.">
        <title>Genome structure and content of the rice root-knot nematode (Meloidogyne graminicola).</title>
        <authorList>
            <person name="Phan N.T."/>
            <person name="Danchin E.G.J."/>
            <person name="Klopp C."/>
            <person name="Perfus-Barbeoch L."/>
            <person name="Kozlowski D.K."/>
            <person name="Koutsovoulos G.D."/>
            <person name="Lopez-Roques C."/>
            <person name="Bouchez O."/>
            <person name="Zahm M."/>
            <person name="Besnard G."/>
            <person name="Bellafiore S."/>
        </authorList>
    </citation>
    <scope>NUCLEOTIDE SEQUENCE</scope>
    <source>
        <strain evidence="2">VN-18</strain>
    </source>
</reference>
<organism evidence="2 3">
    <name type="scientific">Meloidogyne graminicola</name>
    <dbReference type="NCBI Taxonomy" id="189291"/>
    <lineage>
        <taxon>Eukaryota</taxon>
        <taxon>Metazoa</taxon>
        <taxon>Ecdysozoa</taxon>
        <taxon>Nematoda</taxon>
        <taxon>Chromadorea</taxon>
        <taxon>Rhabditida</taxon>
        <taxon>Tylenchina</taxon>
        <taxon>Tylenchomorpha</taxon>
        <taxon>Tylenchoidea</taxon>
        <taxon>Meloidogynidae</taxon>
        <taxon>Meloidogyninae</taxon>
        <taxon>Meloidogyne</taxon>
    </lineage>
</organism>
<keyword evidence="1" id="KW-0472">Membrane</keyword>
<protein>
    <submittedName>
        <fullName evidence="2">Uncharacterized protein</fullName>
    </submittedName>
</protein>
<dbReference type="AlphaFoldDB" id="A0A8T0A534"/>
<proteinExistence type="predicted"/>
<evidence type="ECO:0000313" key="3">
    <source>
        <dbReference type="Proteomes" id="UP000605970"/>
    </source>
</evidence>
<feature type="transmembrane region" description="Helical" evidence="1">
    <location>
        <begin position="6"/>
        <end position="29"/>
    </location>
</feature>
<sequence length="134" mass="16050">MNNIRLLLNLLVTAVILSLYTMNTAIWPYSKGIEIREQSNDEVPCQVHWEQHEFMGRTFRHELLEFFLFVNNTYLVNNTYMKKHKNIYKKIVKRLKEITNGFNNPKSSKFSKQPKSDKNILSRGRHVKKEYRCL</sequence>
<name>A0A8T0A534_9BILA</name>
<evidence type="ECO:0000256" key="1">
    <source>
        <dbReference type="SAM" id="Phobius"/>
    </source>
</evidence>
<evidence type="ECO:0000313" key="2">
    <source>
        <dbReference type="EMBL" id="KAF7640508.1"/>
    </source>
</evidence>
<gene>
    <name evidence="2" type="ORF">Mgra_00000331</name>
</gene>
<dbReference type="EMBL" id="JABEBT010000001">
    <property type="protein sequence ID" value="KAF7640508.1"/>
    <property type="molecule type" value="Genomic_DNA"/>
</dbReference>
<keyword evidence="3" id="KW-1185">Reference proteome</keyword>
<dbReference type="OrthoDB" id="5895165at2759"/>
<comment type="caution">
    <text evidence="2">The sequence shown here is derived from an EMBL/GenBank/DDBJ whole genome shotgun (WGS) entry which is preliminary data.</text>
</comment>
<keyword evidence="1" id="KW-1133">Transmembrane helix</keyword>
<dbReference type="Proteomes" id="UP000605970">
    <property type="component" value="Unassembled WGS sequence"/>
</dbReference>
<accession>A0A8T0A534</accession>